<feature type="transmembrane region" description="Helical" evidence="7">
    <location>
        <begin position="942"/>
        <end position="964"/>
    </location>
</feature>
<dbReference type="InterPro" id="IPR012338">
    <property type="entry name" value="Beta-lactam/transpept-like"/>
</dbReference>
<gene>
    <name evidence="9" type="ORF">IE331_13275</name>
</gene>
<feature type="transmembrane region" description="Helical" evidence="7">
    <location>
        <begin position="85"/>
        <end position="102"/>
    </location>
</feature>
<dbReference type="InterPro" id="IPR020846">
    <property type="entry name" value="MFS_dom"/>
</dbReference>
<evidence type="ECO:0000256" key="7">
    <source>
        <dbReference type="SAM" id="Phobius"/>
    </source>
</evidence>
<comment type="caution">
    <text evidence="9">The sequence shown here is derived from an EMBL/GenBank/DDBJ whole genome shotgun (WGS) entry which is preliminary data.</text>
</comment>
<dbReference type="RefSeq" id="WP_192143884.1">
    <property type="nucleotide sequence ID" value="NZ_JACYXZ010000003.1"/>
</dbReference>
<dbReference type="InterPro" id="IPR011701">
    <property type="entry name" value="MFS"/>
</dbReference>
<dbReference type="SUPFAM" id="SSF103473">
    <property type="entry name" value="MFS general substrate transporter"/>
    <property type="match status" value="1"/>
</dbReference>
<keyword evidence="6 7" id="KW-0472">Membrane</keyword>
<organism evidence="9 10">
    <name type="scientific">Nocardioides donggukensis</name>
    <dbReference type="NCBI Taxonomy" id="2774019"/>
    <lineage>
        <taxon>Bacteria</taxon>
        <taxon>Bacillati</taxon>
        <taxon>Actinomycetota</taxon>
        <taxon>Actinomycetes</taxon>
        <taxon>Propionibacteriales</taxon>
        <taxon>Nocardioidaceae</taxon>
        <taxon>Nocardioides</taxon>
    </lineage>
</organism>
<feature type="transmembrane region" description="Helical" evidence="7">
    <location>
        <begin position="230"/>
        <end position="253"/>
    </location>
</feature>
<dbReference type="Pfam" id="PF07690">
    <property type="entry name" value="MFS_1"/>
    <property type="match status" value="1"/>
</dbReference>
<dbReference type="Gene3D" id="1.20.1250.20">
    <property type="entry name" value="MFS general substrate transporter like domains"/>
    <property type="match status" value="1"/>
</dbReference>
<evidence type="ECO:0000256" key="3">
    <source>
        <dbReference type="ARBA" id="ARBA00022475"/>
    </source>
</evidence>
<dbReference type="InterPro" id="IPR036259">
    <property type="entry name" value="MFS_trans_sf"/>
</dbReference>
<evidence type="ECO:0000313" key="9">
    <source>
        <dbReference type="EMBL" id="MBD8870601.1"/>
    </source>
</evidence>
<dbReference type="PROSITE" id="PS50850">
    <property type="entry name" value="MFS"/>
    <property type="match status" value="1"/>
</dbReference>
<evidence type="ECO:0000256" key="4">
    <source>
        <dbReference type="ARBA" id="ARBA00022692"/>
    </source>
</evidence>
<proteinExistence type="predicted"/>
<keyword evidence="10" id="KW-1185">Reference proteome</keyword>
<dbReference type="Pfam" id="PF00144">
    <property type="entry name" value="Beta-lactamase"/>
    <property type="match status" value="1"/>
</dbReference>
<evidence type="ECO:0000256" key="5">
    <source>
        <dbReference type="ARBA" id="ARBA00022989"/>
    </source>
</evidence>
<dbReference type="CDD" id="cd17321">
    <property type="entry name" value="MFS_MMR_MDR_like"/>
    <property type="match status" value="1"/>
</dbReference>
<keyword evidence="3" id="KW-1003">Cell membrane</keyword>
<name>A0A927Q3H6_9ACTN</name>
<keyword evidence="4 7" id="KW-0812">Transmembrane</keyword>
<feature type="transmembrane region" description="Helical" evidence="7">
    <location>
        <begin position="870"/>
        <end position="889"/>
    </location>
</feature>
<feature type="transmembrane region" description="Helical" evidence="7">
    <location>
        <begin position="274"/>
        <end position="296"/>
    </location>
</feature>
<dbReference type="PANTHER" id="PTHR42718:SF46">
    <property type="entry name" value="BLR6921 PROTEIN"/>
    <property type="match status" value="1"/>
</dbReference>
<feature type="transmembrane region" description="Helical" evidence="7">
    <location>
        <begin position="411"/>
        <end position="431"/>
    </location>
</feature>
<feature type="transmembrane region" description="Helical" evidence="7">
    <location>
        <begin position="308"/>
        <end position="327"/>
    </location>
</feature>
<reference evidence="9" key="1">
    <citation type="submission" date="2020-09" db="EMBL/GenBank/DDBJ databases">
        <title>Nocardioides sp. strain MJB4 16S ribosomal RNA gene Genome sequencing and assembly.</title>
        <authorList>
            <person name="Kim I."/>
        </authorList>
    </citation>
    <scope>NUCLEOTIDE SEQUENCE</scope>
    <source>
        <strain evidence="9">MJB4</strain>
    </source>
</reference>
<dbReference type="PANTHER" id="PTHR42718">
    <property type="entry name" value="MAJOR FACILITATOR SUPERFAMILY MULTIDRUG TRANSPORTER MFSC"/>
    <property type="match status" value="1"/>
</dbReference>
<evidence type="ECO:0000256" key="6">
    <source>
        <dbReference type="ARBA" id="ARBA00023136"/>
    </source>
</evidence>
<feature type="transmembrane region" description="Helical" evidence="7">
    <location>
        <begin position="437"/>
        <end position="457"/>
    </location>
</feature>
<feature type="transmembrane region" description="Helical" evidence="7">
    <location>
        <begin position="53"/>
        <end position="73"/>
    </location>
</feature>
<accession>A0A927Q3H6</accession>
<feature type="domain" description="Major facilitator superfamily (MFS) profile" evidence="8">
    <location>
        <begin position="19"/>
        <end position="465"/>
    </location>
</feature>
<evidence type="ECO:0000256" key="1">
    <source>
        <dbReference type="ARBA" id="ARBA00004651"/>
    </source>
</evidence>
<feature type="transmembrane region" description="Helical" evidence="7">
    <location>
        <begin position="147"/>
        <end position="167"/>
    </location>
</feature>
<dbReference type="Proteomes" id="UP000616839">
    <property type="component" value="Unassembled WGS sequence"/>
</dbReference>
<feature type="transmembrane region" description="Helical" evidence="7">
    <location>
        <begin position="20"/>
        <end position="41"/>
    </location>
</feature>
<keyword evidence="5 7" id="KW-1133">Transmembrane helix</keyword>
<dbReference type="SUPFAM" id="SSF56601">
    <property type="entry name" value="beta-lactamase/transpeptidase-like"/>
    <property type="match status" value="1"/>
</dbReference>
<dbReference type="PRINTS" id="PR01036">
    <property type="entry name" value="TCRTETB"/>
</dbReference>
<dbReference type="Gene3D" id="1.20.1720.10">
    <property type="entry name" value="Multidrug resistance protein D"/>
    <property type="match status" value="1"/>
</dbReference>
<protein>
    <submittedName>
        <fullName evidence="9">MFS transporter</fullName>
    </submittedName>
</protein>
<feature type="transmembrane region" description="Helical" evidence="7">
    <location>
        <begin position="204"/>
        <end position="224"/>
    </location>
</feature>
<evidence type="ECO:0000256" key="2">
    <source>
        <dbReference type="ARBA" id="ARBA00022448"/>
    </source>
</evidence>
<feature type="transmembrane region" description="Helical" evidence="7">
    <location>
        <begin position="173"/>
        <end position="192"/>
    </location>
</feature>
<sequence>MRPHNTAGGDPVMTHHRTLLALLVSAQLVVMLDVSIVNVALPSIQADLTTGPVALTWVVNAYALAFGGLLLLAGRATDLLGRRRMFVVGSAVFTVGTLLAAASDHAWLLIAARAVQGVGASALSPAALSLLVLSFPGPARARAMGMWSAASAVGGAAGVVAGGVLAGSLGWRATFLVTVPITLVAAVAARRVLPADDEPTHAGLDAKGAVLLAAATIALVHGVLDAAERGWATAPVLVAVAVAAASALAFLGVERRSAQPLVPLGLFRSRTLSLGVGAALLGGAARASTFVLTALYLQQALHLAPMRAGLAMVPTSATVFVVSLVALPRLLRAHGVRRTMITGLLVLAAGHLWLAQAPGGGGYAVSVLPGLVLVAVGVALSFTPTTMAITSAVPPEHTGLASGMAGSATQVGAALGTAGFVSLGVAAGGAGDTLTPAGFAAAFTAAAAVALATAGLATLLPRPLPDVPGTPRRPRRVAAATVVIAAAGVLLAPAATRIASSDATGPVAAAGSPARDAVDLDAVDRYVQVQIEAASIPGAALAVTHGNRVVHLAGFGHDAEGVDVTPDSLFRVASLSKSFTALAVLQLVDDGLLGLDDPVVDHLAEFRISDPRGSLITVRQLLDQTSGLTDSTVHPMSRPQPATLEDAVADLAPVRLAAAPGTRWSYHNPNYQVAARLIEVVSGQPFDAYLHDHVFAPAGMGSSTTVDRDDDPVTGLADGHVVGWGHAFAVGGPGTFDAGDGGVVSSAADLARWLVVQTNRGRAVDGTRILSPSRLEEQHTPGDGAQGYGLGWDTDGPAGAPTRLAHSGNLLTWSAYMEVLPRTGYGFVILLNAGSGLMVDQLRIFDGLSSIIEGTDPAPAGAADITRLDLLLGAVTVGVAVLGTLGVMRAGRWSRRARARVSVSVGLRAAPHAFVLLVVLLYPHLAEQLVGGREVTWEAAAYGWPALTALVATVAAALGATWIVRTWFLGRSGARP</sequence>
<keyword evidence="2" id="KW-0813">Transport</keyword>
<comment type="subcellular location">
    <subcellularLocation>
        <location evidence="1">Cell membrane</location>
        <topology evidence="1">Multi-pass membrane protein</topology>
    </subcellularLocation>
</comment>
<evidence type="ECO:0000259" key="8">
    <source>
        <dbReference type="PROSITE" id="PS50850"/>
    </source>
</evidence>
<evidence type="ECO:0000313" key="10">
    <source>
        <dbReference type="Proteomes" id="UP000616839"/>
    </source>
</evidence>
<feature type="transmembrane region" description="Helical" evidence="7">
    <location>
        <begin position="901"/>
        <end position="922"/>
    </location>
</feature>
<feature type="transmembrane region" description="Helical" evidence="7">
    <location>
        <begin position="114"/>
        <end position="135"/>
    </location>
</feature>
<feature type="transmembrane region" description="Helical" evidence="7">
    <location>
        <begin position="362"/>
        <end position="382"/>
    </location>
</feature>
<feature type="transmembrane region" description="Helical" evidence="7">
    <location>
        <begin position="477"/>
        <end position="495"/>
    </location>
</feature>
<dbReference type="Gene3D" id="3.40.710.10">
    <property type="entry name" value="DD-peptidase/beta-lactamase superfamily"/>
    <property type="match status" value="1"/>
</dbReference>
<dbReference type="GO" id="GO:0022857">
    <property type="term" value="F:transmembrane transporter activity"/>
    <property type="evidence" value="ECO:0007669"/>
    <property type="project" value="InterPro"/>
</dbReference>
<feature type="transmembrane region" description="Helical" evidence="7">
    <location>
        <begin position="339"/>
        <end position="356"/>
    </location>
</feature>
<dbReference type="GO" id="GO:0005886">
    <property type="term" value="C:plasma membrane"/>
    <property type="evidence" value="ECO:0007669"/>
    <property type="project" value="UniProtKB-SubCell"/>
</dbReference>
<dbReference type="AlphaFoldDB" id="A0A927Q3H6"/>
<dbReference type="InterPro" id="IPR001466">
    <property type="entry name" value="Beta-lactam-related"/>
</dbReference>
<dbReference type="EMBL" id="JACYXZ010000003">
    <property type="protein sequence ID" value="MBD8870601.1"/>
    <property type="molecule type" value="Genomic_DNA"/>
</dbReference>